<dbReference type="OrthoDB" id="979732at2"/>
<sequence>MNAKNLNITFYQNIAKIFYAVAKADNIVAPEELKVLKKVVKENWLQVDETFDVFGTDTVYQIEIVFDWLFSKNATSEDCYNDFIEYYQNHSYFFTPDIKALIIETSGKIASSFSQKNKSELVLLAKLSVEFNKEIA</sequence>
<keyword evidence="2" id="KW-1185">Reference proteome</keyword>
<dbReference type="Proteomes" id="UP000294564">
    <property type="component" value="Unassembled WGS sequence"/>
</dbReference>
<comment type="caution">
    <text evidence="1">The sequence shown here is derived from an EMBL/GenBank/DDBJ whole genome shotgun (WGS) entry which is preliminary data.</text>
</comment>
<dbReference type="AlphaFoldDB" id="A0A4R2NUJ2"/>
<dbReference type="EMBL" id="SLXM01000004">
    <property type="protein sequence ID" value="TCP25188.1"/>
    <property type="molecule type" value="Genomic_DNA"/>
</dbReference>
<evidence type="ECO:0000313" key="2">
    <source>
        <dbReference type="Proteomes" id="UP000294564"/>
    </source>
</evidence>
<accession>A0A4R2NUJ2</accession>
<name>A0A4R2NUJ2_9FLAO</name>
<protein>
    <recommendedName>
        <fullName evidence="3">Tellurite resistance protein TerB</fullName>
    </recommendedName>
</protein>
<dbReference type="RefSeq" id="WP_132794571.1">
    <property type="nucleotide sequence ID" value="NZ_SLXM01000004.1"/>
</dbReference>
<evidence type="ECO:0000313" key="1">
    <source>
        <dbReference type="EMBL" id="TCP25188.1"/>
    </source>
</evidence>
<proteinExistence type="predicted"/>
<gene>
    <name evidence="1" type="ORF">EV195_104221</name>
</gene>
<evidence type="ECO:0008006" key="3">
    <source>
        <dbReference type="Google" id="ProtNLM"/>
    </source>
</evidence>
<dbReference type="InterPro" id="IPR029024">
    <property type="entry name" value="TerB-like"/>
</dbReference>
<dbReference type="SUPFAM" id="SSF158682">
    <property type="entry name" value="TerB-like"/>
    <property type="match status" value="1"/>
</dbReference>
<reference evidence="1 2" key="1">
    <citation type="submission" date="2019-03" db="EMBL/GenBank/DDBJ databases">
        <title>Genomic Encyclopedia of Type Strains, Phase IV (KMG-IV): sequencing the most valuable type-strain genomes for metagenomic binning, comparative biology and taxonomic classification.</title>
        <authorList>
            <person name="Goeker M."/>
        </authorList>
    </citation>
    <scope>NUCLEOTIDE SEQUENCE [LARGE SCALE GENOMIC DNA]</scope>
    <source>
        <strain evidence="1 2">DSM 14836</strain>
    </source>
</reference>
<organism evidence="1 2">
    <name type="scientific">Tenacibaculum skagerrakense</name>
    <dbReference type="NCBI Taxonomy" id="186571"/>
    <lineage>
        <taxon>Bacteria</taxon>
        <taxon>Pseudomonadati</taxon>
        <taxon>Bacteroidota</taxon>
        <taxon>Flavobacteriia</taxon>
        <taxon>Flavobacteriales</taxon>
        <taxon>Flavobacteriaceae</taxon>
        <taxon>Tenacibaculum</taxon>
    </lineage>
</organism>